<dbReference type="InterPro" id="IPR023346">
    <property type="entry name" value="Lysozyme-like_dom_sf"/>
</dbReference>
<dbReference type="Pfam" id="PF01464">
    <property type="entry name" value="SLT"/>
    <property type="match status" value="1"/>
</dbReference>
<feature type="chain" id="PRO_5010428839" evidence="1">
    <location>
        <begin position="20"/>
        <end position="155"/>
    </location>
</feature>
<dbReference type="AlphaFoldDB" id="A0A0N0LT53"/>
<reference evidence="3 4" key="1">
    <citation type="submission" date="2014-06" db="EMBL/GenBank/DDBJ databases">
        <title>Helicobacter pullorum isolates in fresh chicken meat - phenotypic and genotypic features.</title>
        <authorList>
            <person name="Borges V."/>
            <person name="Santos A."/>
            <person name="Correia C.B."/>
            <person name="Saraiva M."/>
            <person name="Menard A."/>
            <person name="Vieira L."/>
            <person name="Sampaio D.A."/>
            <person name="Gomes J.P."/>
            <person name="Oleastro M."/>
        </authorList>
    </citation>
    <scope>NUCLEOTIDE SEQUENCE [LARGE SCALE GENOMIC DNA]</scope>
    <source>
        <strain evidence="3 4">229334/12</strain>
    </source>
</reference>
<keyword evidence="1" id="KW-0732">Signal</keyword>
<organism evidence="3 4">
    <name type="scientific">Helicobacter pullorum</name>
    <dbReference type="NCBI Taxonomy" id="35818"/>
    <lineage>
        <taxon>Bacteria</taxon>
        <taxon>Pseudomonadati</taxon>
        <taxon>Campylobacterota</taxon>
        <taxon>Epsilonproteobacteria</taxon>
        <taxon>Campylobacterales</taxon>
        <taxon>Helicobacteraceae</taxon>
        <taxon>Helicobacter</taxon>
    </lineage>
</organism>
<accession>A0A0N0LT53</accession>
<evidence type="ECO:0000256" key="1">
    <source>
        <dbReference type="SAM" id="SignalP"/>
    </source>
</evidence>
<sequence>MKFKTALMGLLFGFSSLYAKSYYVEAGEMFNVEPQLLWAIAKTESNFDIKALNKNKNGTYDIGIMQINSIHLPELKEKYNIEQEDLYNPRVNIHIGAMILKRCLNKHEGNLVNGVTCYNGRIKDNPYGKKVLEELSLALETYNAKENSSVAQRSN</sequence>
<protein>
    <submittedName>
        <fullName evidence="3">Twitching motility protein PilT</fullName>
    </submittedName>
</protein>
<dbReference type="CDD" id="cd13400">
    <property type="entry name" value="LT_IagB-like"/>
    <property type="match status" value="1"/>
</dbReference>
<dbReference type="EMBL" id="JNOC01000042">
    <property type="protein sequence ID" value="KPH55511.1"/>
    <property type="molecule type" value="Genomic_DNA"/>
</dbReference>
<dbReference type="Proteomes" id="UP000037997">
    <property type="component" value="Unassembled WGS sequence"/>
</dbReference>
<dbReference type="Gene3D" id="1.10.530.10">
    <property type="match status" value="1"/>
</dbReference>
<feature type="signal peptide" evidence="1">
    <location>
        <begin position="1"/>
        <end position="19"/>
    </location>
</feature>
<gene>
    <name evidence="3" type="ORF">HPU229334_08155</name>
</gene>
<feature type="domain" description="Transglycosylase SLT" evidence="2">
    <location>
        <begin position="23"/>
        <end position="120"/>
    </location>
</feature>
<dbReference type="SUPFAM" id="SSF53955">
    <property type="entry name" value="Lysozyme-like"/>
    <property type="match status" value="1"/>
</dbReference>
<name>A0A0N0LT53_9HELI</name>
<evidence type="ECO:0000259" key="2">
    <source>
        <dbReference type="Pfam" id="PF01464"/>
    </source>
</evidence>
<proteinExistence type="predicted"/>
<comment type="caution">
    <text evidence="3">The sequence shown here is derived from an EMBL/GenBank/DDBJ whole genome shotgun (WGS) entry which is preliminary data.</text>
</comment>
<evidence type="ECO:0000313" key="4">
    <source>
        <dbReference type="Proteomes" id="UP000037997"/>
    </source>
</evidence>
<dbReference type="InterPro" id="IPR008258">
    <property type="entry name" value="Transglycosylase_SLT_dom_1"/>
</dbReference>
<dbReference type="PATRIC" id="fig|35818.11.peg.1613"/>
<dbReference type="RefSeq" id="WP_040499907.1">
    <property type="nucleotide sequence ID" value="NZ_CABKNZ010000042.1"/>
</dbReference>
<evidence type="ECO:0000313" key="3">
    <source>
        <dbReference type="EMBL" id="KPH55511.1"/>
    </source>
</evidence>